<comment type="caution">
    <text evidence="3">The sequence shown here is derived from an EMBL/GenBank/DDBJ whole genome shotgun (WGS) entry which is preliminary data.</text>
</comment>
<dbReference type="RefSeq" id="WP_179815122.1">
    <property type="nucleotide sequence ID" value="NZ_JACBZD010000001.1"/>
</dbReference>
<protein>
    <recommendedName>
        <fullName evidence="2">DUF6571 domain-containing protein</fullName>
    </recommendedName>
</protein>
<dbReference type="AlphaFoldDB" id="A0A853A7P3"/>
<reference evidence="3 4" key="1">
    <citation type="submission" date="2020-07" db="EMBL/GenBank/DDBJ databases">
        <title>Sequencing the genomes of 1000 actinobacteria strains.</title>
        <authorList>
            <person name="Klenk H.-P."/>
        </authorList>
    </citation>
    <scope>NUCLEOTIDE SEQUENCE [LARGE SCALE GENOMIC DNA]</scope>
    <source>
        <strain evidence="3 4">DSM 42178</strain>
    </source>
</reference>
<organism evidence="3 4">
    <name type="scientific">Allostreptomyces psammosilenae</name>
    <dbReference type="NCBI Taxonomy" id="1892865"/>
    <lineage>
        <taxon>Bacteria</taxon>
        <taxon>Bacillati</taxon>
        <taxon>Actinomycetota</taxon>
        <taxon>Actinomycetes</taxon>
        <taxon>Kitasatosporales</taxon>
        <taxon>Streptomycetaceae</taxon>
        <taxon>Allostreptomyces</taxon>
    </lineage>
</organism>
<dbReference type="InterPro" id="IPR046701">
    <property type="entry name" value="DUF6571"/>
</dbReference>
<accession>A0A853A7P3</accession>
<evidence type="ECO:0000256" key="1">
    <source>
        <dbReference type="SAM" id="Coils"/>
    </source>
</evidence>
<keyword evidence="4" id="KW-1185">Reference proteome</keyword>
<evidence type="ECO:0000259" key="2">
    <source>
        <dbReference type="Pfam" id="PF20211"/>
    </source>
</evidence>
<sequence>MTTYAHLKELDVARITDAATKWAETAQALEELDTVMTERVVTPLTQDGWSGTAHGYAHEMISRQNEQLTAAATEARAIGDSLEHLAGRLGACQSRLREIEEEISAADYIQLHSDGSISWEVDDTVRRNDPDLYQSTITETQRRAEEFHERLTALLSEAADYDEEVASALRAHVEERTLDFNGQAVGDMIALQEAEMVAAWIQQGYDISPEAFTAMNEWLARNGRDPVFATALMNELGPDGLMEYYTQMSLGATLQDGDETYLRNMANLQENLGVALAVATHGDSGPRVADAWVNQLMEAGDDRFPGGRNSPLGFQVLANLMRTGEYDPAFVQTVGNRMVEFENGDPGVWEDGRANWSGHDDYIQMNFIGEESSAGRNTADWGYDPMTGLMHALAHSPEASTGFFTDTEPTDNLAYFLQQRQWPSDGAPDAPVPVDGTAGQDAFAHALRVGATGYEVPSTDPDAPPPMRTPEMAALFERTIGLTSDPASVNVTANMMDSFGELGAAYVDDLNFAINGEQTMEGSYYGSEASRQSAHATPGQDAALNFISMLGTHPDSHATMNMAQQMYTSSLVQQMVPGFDASTPLDQAPLVSAVTTNGTVQGLLAASMAEQAGSDAAAAAEEANQSLAQRTSWVSAGASVAVGIGAAAVPGGPLVTGIVVPVAAGATNQVVSDLVGRITEAHVRNPLQESEAASRAAYENSFWDPMTPVEHALDTSLRDGNLAPGETADNLRITLSDAARSGYVIGTESHENEAAWPPV</sequence>
<dbReference type="EMBL" id="JACBZD010000001">
    <property type="protein sequence ID" value="NYI06558.1"/>
    <property type="molecule type" value="Genomic_DNA"/>
</dbReference>
<dbReference type="Proteomes" id="UP000567795">
    <property type="component" value="Unassembled WGS sequence"/>
</dbReference>
<proteinExistence type="predicted"/>
<gene>
    <name evidence="3" type="ORF">FHU37_003501</name>
</gene>
<name>A0A853A7P3_9ACTN</name>
<evidence type="ECO:0000313" key="3">
    <source>
        <dbReference type="EMBL" id="NYI06558.1"/>
    </source>
</evidence>
<evidence type="ECO:0000313" key="4">
    <source>
        <dbReference type="Proteomes" id="UP000567795"/>
    </source>
</evidence>
<feature type="coiled-coil region" evidence="1">
    <location>
        <begin position="137"/>
        <end position="164"/>
    </location>
</feature>
<keyword evidence="1" id="KW-0175">Coiled coil</keyword>
<dbReference type="Pfam" id="PF20211">
    <property type="entry name" value="DUF6571"/>
    <property type="match status" value="1"/>
</dbReference>
<feature type="domain" description="DUF6571" evidence="2">
    <location>
        <begin position="192"/>
        <end position="408"/>
    </location>
</feature>